<accession>A0ABW2RP58</accession>
<evidence type="ECO:0000313" key="1">
    <source>
        <dbReference type="EMBL" id="MFC7442760.1"/>
    </source>
</evidence>
<evidence type="ECO:0000313" key="2">
    <source>
        <dbReference type="Proteomes" id="UP001596500"/>
    </source>
</evidence>
<dbReference type="InterPro" id="IPR037208">
    <property type="entry name" value="Spo0E-like_sf"/>
</dbReference>
<dbReference type="InterPro" id="IPR036638">
    <property type="entry name" value="HLH_DNA-bd_sf"/>
</dbReference>
<dbReference type="Gene3D" id="4.10.280.10">
    <property type="entry name" value="Helix-loop-helix DNA-binding domain"/>
    <property type="match status" value="1"/>
</dbReference>
<gene>
    <name evidence="1" type="ORF">ACFQNG_16935</name>
</gene>
<dbReference type="InterPro" id="IPR018540">
    <property type="entry name" value="Spo0E-like"/>
</dbReference>
<dbReference type="Pfam" id="PF09388">
    <property type="entry name" value="SpoOE-like"/>
    <property type="match status" value="1"/>
</dbReference>
<dbReference type="Proteomes" id="UP001596500">
    <property type="component" value="Unassembled WGS sequence"/>
</dbReference>
<dbReference type="SUPFAM" id="SSF140500">
    <property type="entry name" value="BAS1536-like"/>
    <property type="match status" value="1"/>
</dbReference>
<dbReference type="EMBL" id="JBHTBW010000061">
    <property type="protein sequence ID" value="MFC7442760.1"/>
    <property type="molecule type" value="Genomic_DNA"/>
</dbReference>
<reference evidence="2" key="1">
    <citation type="journal article" date="2019" name="Int. J. Syst. Evol. Microbiol.">
        <title>The Global Catalogue of Microorganisms (GCM) 10K type strain sequencing project: providing services to taxonomists for standard genome sequencing and annotation.</title>
        <authorList>
            <consortium name="The Broad Institute Genomics Platform"/>
            <consortium name="The Broad Institute Genome Sequencing Center for Infectious Disease"/>
            <person name="Wu L."/>
            <person name="Ma J."/>
        </authorList>
    </citation>
    <scope>NUCLEOTIDE SEQUENCE [LARGE SCALE GENOMIC DNA]</scope>
    <source>
        <strain evidence="2">CGMCC 1.12942</strain>
    </source>
</reference>
<dbReference type="RefSeq" id="WP_379866852.1">
    <property type="nucleotide sequence ID" value="NZ_JBHTBW010000061.1"/>
</dbReference>
<keyword evidence="2" id="KW-1185">Reference proteome</keyword>
<name>A0ABW2RP58_9BACL</name>
<organism evidence="1 2">
    <name type="scientific">Laceyella putida</name>
    <dbReference type="NCBI Taxonomy" id="110101"/>
    <lineage>
        <taxon>Bacteria</taxon>
        <taxon>Bacillati</taxon>
        <taxon>Bacillota</taxon>
        <taxon>Bacilli</taxon>
        <taxon>Bacillales</taxon>
        <taxon>Thermoactinomycetaceae</taxon>
        <taxon>Laceyella</taxon>
    </lineage>
</organism>
<comment type="caution">
    <text evidence="1">The sequence shown here is derived from an EMBL/GenBank/DDBJ whole genome shotgun (WGS) entry which is preliminary data.</text>
</comment>
<protein>
    <submittedName>
        <fullName evidence="1">Aspartyl-phosphate phosphatase Spo0E family protein</fullName>
    </submittedName>
</protein>
<sequence>MTEVSLRHLEKEVERLRSELYQSVAGEPSRLSADHVLPLSKRLDVLIVEMQKAKQICCQ</sequence>
<proteinExistence type="predicted"/>